<proteinExistence type="predicted"/>
<dbReference type="EMBL" id="KQ030636">
    <property type="protein sequence ID" value="KJZ70266.1"/>
    <property type="molecule type" value="Genomic_DNA"/>
</dbReference>
<accession>A0A0F7ZG48</accession>
<evidence type="ECO:0000256" key="6">
    <source>
        <dbReference type="ARBA" id="ARBA00023128"/>
    </source>
</evidence>
<evidence type="ECO:0000256" key="5">
    <source>
        <dbReference type="ARBA" id="ARBA00022759"/>
    </source>
</evidence>
<dbReference type="CDD" id="cd00303">
    <property type="entry name" value="retropepsin_like"/>
    <property type="match status" value="1"/>
</dbReference>
<dbReference type="InterPro" id="IPR000477">
    <property type="entry name" value="RT_dom"/>
</dbReference>
<feature type="region of interest" description="Disordered" evidence="8">
    <location>
        <begin position="227"/>
        <end position="254"/>
    </location>
</feature>
<feature type="region of interest" description="Disordered" evidence="8">
    <location>
        <begin position="1"/>
        <end position="31"/>
    </location>
</feature>
<dbReference type="SUPFAM" id="SSF56672">
    <property type="entry name" value="DNA/RNA polymerases"/>
    <property type="match status" value="1"/>
</dbReference>
<feature type="compositionally biased region" description="Polar residues" evidence="8">
    <location>
        <begin position="227"/>
        <end position="249"/>
    </location>
</feature>
<sequence length="1214" mass="137732">MSQSCNTPEGTAFSAPQSVPPTSYDSSRPKVRLPKWNGDLAEFDIYSLGLMNILANPPQKNQLGDERTICITIFTELPPNGANRTKAWMKLRHTDGAWDSDNLLKHLNESFEDKDSTQRAARRLYAVRQGVAQPFAQYRHVFETYCADADILAPDGAAKVNTLLRGLASYLRDALALQLGVSSTDYNSFVTTAQALATQLEALPRFQANANVQNQVEWYDSSITVDLPANRTNGPTSQAPIRTPATQTQVDRDGDTMMGEVNHIKTNSSADLVSIIQTIVAALAGQQQNVSNGSSSNNNGSSRGKHTEDSRPRAPWVDQTTRDRRSENRQCVRCGKTPSHRYRECEYKSFPPKPPADVNVGRDEKDVFGEDLTKGPTEKEIKLAKGRLDNTPFLFDVLINNTSYIKAFFDSGCLPYAAFSEEFVRKHHIPRIPVEKRLLKLAKKDEIQHAITDMAFITMDIDGRAERLYGYVIPGLEFDLILGKGWAERNDVVYKAGKRFLQIGRGNSRVKVRESGWMDKQHVIDRTKDLRDARLVSASVFMATTKRMRRLKKDAHLFSVTIADINKALAKLGEKKAKPTLEQLQQDGRIPQEIKDIAGDFLDDDDVDITPPHRDIWDHAINLEKDDDGRDKRPPFGPLYEMSRDELLVLRKTLTDHLDKGWIRASSSPASAPVLFARKPGGGLRFCVDYRGLNAITKNDRYPLPLIRETLRNLATARWFTKLDVRAAFHRLRVRHGDEWKTAFRTRYGQFEWLVTPFGLTGAPATFQRYINSHLHDLLDEFCSAYMDDVIIYSDGDYLDHMTKVRTVMERLRNAGLKLDLEKCAFAVKEVKYLGFIIKAGEGVTVDPEKIEAIRDWEAPTTVTGVRSFLGFANFYREFIENFAAVSEPLNNLTKKMSEWDWDASAQNAFNKLKELLITSPVLAMFHSDRETVLECDASGWAVGAVLSQLDEKSRLRPVGYFSRKFSATEVNYDIHDKELLAIVAAMEHFSGELRSVDKFIVISDHKNLQYFMTNRRLSERQVRLAETLSRYTFKIVFRAGKDNTQPDFLSRRAQDLPANGDDERLKNREFQLLKDHWLPPRTVKHHQGDYIRDQLVSAVQTRRSKTTPIDDSQAPPRGAKLFFDSALQLLWDRGMIEDEEYRNIHASVVQGNATFPSEYNLSVQIPDCEIDDVEPEEELCYTQSRTKHFSRQQYAQGMVRGPFSASVVDQSPG</sequence>
<dbReference type="AlphaFoldDB" id="A0A0F7ZG48"/>
<evidence type="ECO:0000256" key="1">
    <source>
        <dbReference type="ARBA" id="ARBA00004173"/>
    </source>
</evidence>
<feature type="domain" description="Reverse transcriptase" evidence="9">
    <location>
        <begin position="658"/>
        <end position="838"/>
    </location>
</feature>
<dbReference type="CDD" id="cd09274">
    <property type="entry name" value="RNase_HI_RT_Ty3"/>
    <property type="match status" value="1"/>
</dbReference>
<reference evidence="10 11" key="1">
    <citation type="journal article" date="2014" name="Genome Biol. Evol.">
        <title>Comparative genomics and transcriptomics analyses reveal divergent lifestyle features of nematode endoparasitic fungus Hirsutella minnesotensis.</title>
        <authorList>
            <person name="Lai Y."/>
            <person name="Liu K."/>
            <person name="Zhang X."/>
            <person name="Zhang X."/>
            <person name="Li K."/>
            <person name="Wang N."/>
            <person name="Shu C."/>
            <person name="Wu Y."/>
            <person name="Wang C."/>
            <person name="Bushley K.E."/>
            <person name="Xiang M."/>
            <person name="Liu X."/>
        </authorList>
    </citation>
    <scope>NUCLEOTIDE SEQUENCE [LARGE SCALE GENOMIC DNA]</scope>
    <source>
        <strain evidence="10 11">3608</strain>
    </source>
</reference>
<feature type="compositionally biased region" description="Basic and acidic residues" evidence="8">
    <location>
        <begin position="320"/>
        <end position="330"/>
    </location>
</feature>
<dbReference type="PANTHER" id="PTHR37984:SF5">
    <property type="entry name" value="PROTEIN NYNRIN-LIKE"/>
    <property type="match status" value="1"/>
</dbReference>
<evidence type="ECO:0000313" key="11">
    <source>
        <dbReference type="Proteomes" id="UP000054481"/>
    </source>
</evidence>
<dbReference type="PANTHER" id="PTHR37984">
    <property type="entry name" value="PROTEIN CBG26694"/>
    <property type="match status" value="1"/>
</dbReference>
<dbReference type="FunFam" id="3.30.70.270:FF:000026">
    <property type="entry name" value="Transposon Ty3-G Gag-Pol polyprotein"/>
    <property type="match status" value="1"/>
</dbReference>
<dbReference type="Gene3D" id="3.30.70.270">
    <property type="match status" value="2"/>
</dbReference>
<dbReference type="OrthoDB" id="2192994at2759"/>
<evidence type="ECO:0000259" key="9">
    <source>
        <dbReference type="PROSITE" id="PS50878"/>
    </source>
</evidence>
<dbReference type="InterPro" id="IPR043502">
    <property type="entry name" value="DNA/RNA_pol_sf"/>
</dbReference>
<dbReference type="GO" id="GO:0004519">
    <property type="term" value="F:endonuclease activity"/>
    <property type="evidence" value="ECO:0007669"/>
    <property type="project" value="UniProtKB-KW"/>
</dbReference>
<keyword evidence="6" id="KW-0496">Mitochondrion</keyword>
<feature type="compositionally biased region" description="Polar residues" evidence="8">
    <location>
        <begin position="1"/>
        <end position="26"/>
    </location>
</feature>
<name>A0A0F7ZG48_9HYPO</name>
<evidence type="ECO:0000256" key="7">
    <source>
        <dbReference type="ARBA" id="ARBA00023268"/>
    </source>
</evidence>
<dbReference type="Proteomes" id="UP000054481">
    <property type="component" value="Unassembled WGS sequence"/>
</dbReference>
<keyword evidence="5" id="KW-0378">Hydrolase</keyword>
<dbReference type="Gene3D" id="2.40.70.10">
    <property type="entry name" value="Acid Proteases"/>
    <property type="match status" value="1"/>
</dbReference>
<keyword evidence="4" id="KW-0540">Nuclease</keyword>
<evidence type="ECO:0000256" key="8">
    <source>
        <dbReference type="SAM" id="MobiDB-lite"/>
    </source>
</evidence>
<keyword evidence="5" id="KW-0255">Endonuclease</keyword>
<feature type="region of interest" description="Disordered" evidence="8">
    <location>
        <begin position="287"/>
        <end position="332"/>
    </location>
</feature>
<protein>
    <recommendedName>
        <fullName evidence="9">Reverse transcriptase domain-containing protein</fullName>
    </recommendedName>
</protein>
<dbReference type="GO" id="GO:0016779">
    <property type="term" value="F:nucleotidyltransferase activity"/>
    <property type="evidence" value="ECO:0007669"/>
    <property type="project" value="UniProtKB-KW"/>
</dbReference>
<evidence type="ECO:0000313" key="10">
    <source>
        <dbReference type="EMBL" id="KJZ70266.1"/>
    </source>
</evidence>
<dbReference type="InterPro" id="IPR043128">
    <property type="entry name" value="Rev_trsase/Diguanyl_cyclase"/>
</dbReference>
<dbReference type="PROSITE" id="PS50878">
    <property type="entry name" value="RT_POL"/>
    <property type="match status" value="1"/>
</dbReference>
<comment type="subcellular location">
    <subcellularLocation>
        <location evidence="1">Mitochondrion</location>
    </subcellularLocation>
</comment>
<keyword evidence="3" id="KW-0548">Nucleotidyltransferase</keyword>
<dbReference type="Gene3D" id="3.10.10.10">
    <property type="entry name" value="HIV Type 1 Reverse Transcriptase, subunit A, domain 1"/>
    <property type="match status" value="1"/>
</dbReference>
<feature type="compositionally biased region" description="Low complexity" evidence="8">
    <location>
        <begin position="287"/>
        <end position="302"/>
    </location>
</feature>
<dbReference type="GO" id="GO:0005739">
    <property type="term" value="C:mitochondrion"/>
    <property type="evidence" value="ECO:0007669"/>
    <property type="project" value="UniProtKB-SubCell"/>
</dbReference>
<keyword evidence="11" id="KW-1185">Reference proteome</keyword>
<evidence type="ECO:0000256" key="4">
    <source>
        <dbReference type="ARBA" id="ARBA00022722"/>
    </source>
</evidence>
<keyword evidence="7" id="KW-0511">Multifunctional enzyme</keyword>
<dbReference type="Pfam" id="PF17919">
    <property type="entry name" value="RT_RNaseH_2"/>
    <property type="match status" value="1"/>
</dbReference>
<dbReference type="InterPro" id="IPR050951">
    <property type="entry name" value="Retrovirus_Pol_polyprotein"/>
</dbReference>
<dbReference type="InterPro" id="IPR021109">
    <property type="entry name" value="Peptidase_aspartic_dom_sf"/>
</dbReference>
<keyword evidence="2" id="KW-0808">Transferase</keyword>
<evidence type="ECO:0000256" key="2">
    <source>
        <dbReference type="ARBA" id="ARBA00022679"/>
    </source>
</evidence>
<organism evidence="10 11">
    <name type="scientific">Hirsutella minnesotensis 3608</name>
    <dbReference type="NCBI Taxonomy" id="1043627"/>
    <lineage>
        <taxon>Eukaryota</taxon>
        <taxon>Fungi</taxon>
        <taxon>Dikarya</taxon>
        <taxon>Ascomycota</taxon>
        <taxon>Pezizomycotina</taxon>
        <taxon>Sordariomycetes</taxon>
        <taxon>Hypocreomycetidae</taxon>
        <taxon>Hypocreales</taxon>
        <taxon>Ophiocordycipitaceae</taxon>
        <taxon>Hirsutella</taxon>
    </lineage>
</organism>
<dbReference type="CDD" id="cd01647">
    <property type="entry name" value="RT_LTR"/>
    <property type="match status" value="1"/>
</dbReference>
<dbReference type="InterPro" id="IPR041577">
    <property type="entry name" value="RT_RNaseH_2"/>
</dbReference>
<gene>
    <name evidence="10" type="ORF">HIM_10347</name>
</gene>
<evidence type="ECO:0000256" key="3">
    <source>
        <dbReference type="ARBA" id="ARBA00022695"/>
    </source>
</evidence>
<dbReference type="Pfam" id="PF00078">
    <property type="entry name" value="RVT_1"/>
    <property type="match status" value="1"/>
</dbReference>